<evidence type="ECO:0000313" key="3">
    <source>
        <dbReference type="Proteomes" id="UP001206983"/>
    </source>
</evidence>
<dbReference type="EMBL" id="JTEO01000001">
    <property type="protein sequence ID" value="MCQ6961719.1"/>
    <property type="molecule type" value="Genomic_DNA"/>
</dbReference>
<dbReference type="Proteomes" id="UP001206983">
    <property type="component" value="Unassembled WGS sequence"/>
</dbReference>
<evidence type="ECO:0000313" key="2">
    <source>
        <dbReference type="EMBL" id="MCQ6961719.1"/>
    </source>
</evidence>
<proteinExistence type="predicted"/>
<keyword evidence="1" id="KW-1133">Transmembrane helix</keyword>
<accession>A0AAE3H8P1</accession>
<keyword evidence="3" id="KW-1185">Reference proteome</keyword>
<sequence length="272" mass="29878">MKKWNNSAQMILIAGFAIGMGIVVLTVMLNNIIYASNTASEANIETNVFDFANTMKITTQAYEKAYTGSSIDSSYISNYTNIMATSYAPSGFIFKLSNGPLQEPYFTANGLSNGKSEWTVVERVNKTDVFELEINTSTIGNEPNCLVVEALNHSGMFWSVRIFNSSGMYYANVTDSNSTNILRTVPIGSGYINLTNNTDFHFDTMTAGEQYKIRIVNGSQAGGTFSLAGNLTNGKPFEIRRYHVLNATMSLNKNGHLEMNVTIPITLPQGQI</sequence>
<comment type="caution">
    <text evidence="2">The sequence shown here is derived from an EMBL/GenBank/DDBJ whole genome shotgun (WGS) entry which is preliminary data.</text>
</comment>
<organism evidence="2 3">
    <name type="scientific">Methanolobus chelungpuianus</name>
    <dbReference type="NCBI Taxonomy" id="502115"/>
    <lineage>
        <taxon>Archaea</taxon>
        <taxon>Methanobacteriati</taxon>
        <taxon>Methanobacteriota</taxon>
        <taxon>Stenosarchaea group</taxon>
        <taxon>Methanomicrobia</taxon>
        <taxon>Methanosarcinales</taxon>
        <taxon>Methanosarcinaceae</taxon>
        <taxon>Methanolobus</taxon>
    </lineage>
</organism>
<dbReference type="AlphaFoldDB" id="A0AAE3H8P1"/>
<protein>
    <submittedName>
        <fullName evidence="2">Uncharacterized protein</fullName>
    </submittedName>
</protein>
<reference evidence="2 3" key="1">
    <citation type="journal article" date="2011" name="Appl. Environ. Microbiol.">
        <title>Methanogenic archaea isolated from Taiwan's Chelungpu fault.</title>
        <authorList>
            <person name="Wu S.Y."/>
            <person name="Lai M.C."/>
        </authorList>
    </citation>
    <scope>NUCLEOTIDE SEQUENCE [LARGE SCALE GENOMIC DNA]</scope>
    <source>
        <strain evidence="2 3">St545Mb</strain>
    </source>
</reference>
<keyword evidence="1" id="KW-0472">Membrane</keyword>
<name>A0AAE3H8P1_9EURY</name>
<feature type="transmembrane region" description="Helical" evidence="1">
    <location>
        <begin position="12"/>
        <end position="34"/>
    </location>
</feature>
<keyword evidence="1" id="KW-0812">Transmembrane</keyword>
<dbReference type="RefSeq" id="WP_256621374.1">
    <property type="nucleotide sequence ID" value="NZ_JTEO01000001.1"/>
</dbReference>
<evidence type="ECO:0000256" key="1">
    <source>
        <dbReference type="SAM" id="Phobius"/>
    </source>
</evidence>
<gene>
    <name evidence="2" type="ORF">PV02_00580</name>
</gene>